<comment type="caution">
    <text evidence="2">The sequence shown here is derived from an EMBL/GenBank/DDBJ whole genome shotgun (WGS) entry which is preliminary data.</text>
</comment>
<name>A0AA35XJU9_GEOBA</name>
<dbReference type="AlphaFoldDB" id="A0AA35XJU9"/>
<dbReference type="Proteomes" id="UP001174909">
    <property type="component" value="Unassembled WGS sequence"/>
</dbReference>
<protein>
    <submittedName>
        <fullName evidence="2">Uncharacterized protein</fullName>
    </submittedName>
</protein>
<feature type="compositionally biased region" description="Low complexity" evidence="1">
    <location>
        <begin position="1"/>
        <end position="38"/>
    </location>
</feature>
<dbReference type="EMBL" id="CASHTH010004113">
    <property type="protein sequence ID" value="CAI8053652.1"/>
    <property type="molecule type" value="Genomic_DNA"/>
</dbReference>
<organism evidence="2 3">
    <name type="scientific">Geodia barretti</name>
    <name type="common">Barrett's horny sponge</name>
    <dbReference type="NCBI Taxonomy" id="519541"/>
    <lineage>
        <taxon>Eukaryota</taxon>
        <taxon>Metazoa</taxon>
        <taxon>Porifera</taxon>
        <taxon>Demospongiae</taxon>
        <taxon>Heteroscleromorpha</taxon>
        <taxon>Tetractinellida</taxon>
        <taxon>Astrophorina</taxon>
        <taxon>Geodiidae</taxon>
        <taxon>Geodia</taxon>
    </lineage>
</organism>
<evidence type="ECO:0000313" key="3">
    <source>
        <dbReference type="Proteomes" id="UP001174909"/>
    </source>
</evidence>
<sequence length="95" mass="10887">MLPQQQQTLPQQTTVPQQTMTPQQMLPQQTTLPQQTVPHRTCDANSPLPLNSKLRNRPLVMTRPPDSTYYTIDEANDLYKHYIDNDMPGTLAQLL</sequence>
<evidence type="ECO:0000313" key="2">
    <source>
        <dbReference type="EMBL" id="CAI8053652.1"/>
    </source>
</evidence>
<keyword evidence="3" id="KW-1185">Reference proteome</keyword>
<feature type="non-terminal residue" evidence="2">
    <location>
        <position position="95"/>
    </location>
</feature>
<evidence type="ECO:0000256" key="1">
    <source>
        <dbReference type="SAM" id="MobiDB-lite"/>
    </source>
</evidence>
<accession>A0AA35XJU9</accession>
<gene>
    <name evidence="2" type="ORF">GBAR_LOCUS29329</name>
</gene>
<proteinExistence type="predicted"/>
<feature type="region of interest" description="Disordered" evidence="1">
    <location>
        <begin position="1"/>
        <end position="51"/>
    </location>
</feature>
<reference evidence="2" key="1">
    <citation type="submission" date="2023-03" db="EMBL/GenBank/DDBJ databases">
        <authorList>
            <person name="Steffen K."/>
            <person name="Cardenas P."/>
        </authorList>
    </citation>
    <scope>NUCLEOTIDE SEQUENCE</scope>
</reference>